<protein>
    <submittedName>
        <fullName evidence="2">Uncharacterized protein</fullName>
    </submittedName>
</protein>
<dbReference type="RefSeq" id="WP_141928253.1">
    <property type="nucleotide sequence ID" value="NZ_BAABCI010000011.1"/>
</dbReference>
<evidence type="ECO:0000256" key="1">
    <source>
        <dbReference type="SAM" id="MobiDB-lite"/>
    </source>
</evidence>
<sequence length="129" mass="13700">MSSTTTRDESRQLRNSDGTFSGYVAAESPADLPATDTYVDPCVADEAQEMFDDAGGSTDWSDYDTVLENCASQLAGCDKQSASGSSNGGEYEAEWCTEHGGGPDCAVHEEFRDQLTGELERLGVGADQP</sequence>
<accession>A0A542EGK5</accession>
<comment type="caution">
    <text evidence="2">The sequence shown here is derived from an EMBL/GenBank/DDBJ whole genome shotgun (WGS) entry which is preliminary data.</text>
</comment>
<dbReference type="Proteomes" id="UP000320806">
    <property type="component" value="Unassembled WGS sequence"/>
</dbReference>
<evidence type="ECO:0000313" key="2">
    <source>
        <dbReference type="EMBL" id="TQJ14444.1"/>
    </source>
</evidence>
<proteinExistence type="predicted"/>
<feature type="region of interest" description="Disordered" evidence="1">
    <location>
        <begin position="1"/>
        <end position="37"/>
    </location>
</feature>
<name>A0A542EGK5_9MICO</name>
<gene>
    <name evidence="2" type="ORF">FB459_1905</name>
</gene>
<dbReference type="EMBL" id="VFMO01000001">
    <property type="protein sequence ID" value="TQJ14444.1"/>
    <property type="molecule type" value="Genomic_DNA"/>
</dbReference>
<keyword evidence="3" id="KW-1185">Reference proteome</keyword>
<organism evidence="2 3">
    <name type="scientific">Yimella lutea</name>
    <dbReference type="NCBI Taxonomy" id="587872"/>
    <lineage>
        <taxon>Bacteria</taxon>
        <taxon>Bacillati</taxon>
        <taxon>Actinomycetota</taxon>
        <taxon>Actinomycetes</taxon>
        <taxon>Micrococcales</taxon>
        <taxon>Dermacoccaceae</taxon>
        <taxon>Yimella</taxon>
    </lineage>
</organism>
<evidence type="ECO:0000313" key="3">
    <source>
        <dbReference type="Proteomes" id="UP000320806"/>
    </source>
</evidence>
<dbReference type="AlphaFoldDB" id="A0A542EGK5"/>
<reference evidence="2 3" key="1">
    <citation type="submission" date="2019-06" db="EMBL/GenBank/DDBJ databases">
        <title>Sequencing the genomes of 1000 actinobacteria strains.</title>
        <authorList>
            <person name="Klenk H.-P."/>
        </authorList>
    </citation>
    <scope>NUCLEOTIDE SEQUENCE [LARGE SCALE GENOMIC DNA]</scope>
    <source>
        <strain evidence="2 3">DSM 19828</strain>
    </source>
</reference>
<feature type="compositionally biased region" description="Basic and acidic residues" evidence="1">
    <location>
        <begin position="1"/>
        <end position="14"/>
    </location>
</feature>